<feature type="transmembrane region" description="Helical" evidence="13">
    <location>
        <begin position="330"/>
        <end position="351"/>
    </location>
</feature>
<feature type="transmembrane region" description="Helical" evidence="13">
    <location>
        <begin position="7"/>
        <end position="30"/>
    </location>
</feature>
<proteinExistence type="inferred from homology"/>
<dbReference type="PANTHER" id="PTHR32024:SF2">
    <property type="entry name" value="TRK SYSTEM POTASSIUM UPTAKE PROTEIN TRKG-RELATED"/>
    <property type="match status" value="1"/>
</dbReference>
<evidence type="ECO:0000256" key="11">
    <source>
        <dbReference type="ARBA" id="ARBA00023136"/>
    </source>
</evidence>
<keyword evidence="4" id="KW-1003">Cell membrane</keyword>
<evidence type="ECO:0000256" key="2">
    <source>
        <dbReference type="ARBA" id="ARBA00009137"/>
    </source>
</evidence>
<evidence type="ECO:0000256" key="8">
    <source>
        <dbReference type="ARBA" id="ARBA00022958"/>
    </source>
</evidence>
<dbReference type="HOGENOM" id="CLU_030708_0_2_9"/>
<accession>I0GLZ5</accession>
<dbReference type="PANTHER" id="PTHR32024">
    <property type="entry name" value="TRK SYSTEM POTASSIUM UPTAKE PROTEIN TRKG-RELATED"/>
    <property type="match status" value="1"/>
</dbReference>
<evidence type="ECO:0000256" key="12">
    <source>
        <dbReference type="PIRSR" id="PIRSR006247-1"/>
    </source>
</evidence>
<keyword evidence="10" id="KW-0406">Ion transport</keyword>
<protein>
    <submittedName>
        <fullName evidence="14">Putative Trk system potassium uptake protein TrkH</fullName>
    </submittedName>
</protein>
<evidence type="ECO:0000256" key="7">
    <source>
        <dbReference type="ARBA" id="ARBA00022692"/>
    </source>
</evidence>
<comment type="similarity">
    <text evidence="2">Belongs to the TrkH potassium transport family.</text>
</comment>
<dbReference type="OrthoDB" id="9810952at2"/>
<keyword evidence="9 13" id="KW-1133">Transmembrane helix</keyword>
<dbReference type="GO" id="GO:0046872">
    <property type="term" value="F:metal ion binding"/>
    <property type="evidence" value="ECO:0007669"/>
    <property type="project" value="UniProtKB-KW"/>
</dbReference>
<feature type="transmembrane region" description="Helical" evidence="13">
    <location>
        <begin position="453"/>
        <end position="473"/>
    </location>
</feature>
<feature type="binding site" evidence="12">
    <location>
        <position position="313"/>
    </location>
    <ligand>
        <name>K(+)</name>
        <dbReference type="ChEBI" id="CHEBI:29103"/>
    </ligand>
</feature>
<dbReference type="eggNOG" id="COG0168">
    <property type="taxonomic scope" value="Bacteria"/>
</dbReference>
<feature type="binding site" evidence="12">
    <location>
        <position position="110"/>
    </location>
    <ligand>
        <name>K(+)</name>
        <dbReference type="ChEBI" id="CHEBI:29103"/>
    </ligand>
</feature>
<dbReference type="Pfam" id="PF02386">
    <property type="entry name" value="TrkH"/>
    <property type="match status" value="1"/>
</dbReference>
<keyword evidence="6" id="KW-0633">Potassium transport</keyword>
<reference evidence="14 15" key="1">
    <citation type="submission" date="2011-10" db="EMBL/GenBank/DDBJ databases">
        <title>Whole genome sequence of Selenomonas ruminantium subsp. lactilytica TAM6421.</title>
        <authorList>
            <person name="Oguchi A."/>
            <person name="Ankai A."/>
            <person name="Kaneko J."/>
            <person name="Yamada-Narita S."/>
            <person name="Fukui S."/>
            <person name="Takahashi M."/>
            <person name="Onodera T."/>
            <person name="Kojima S."/>
            <person name="Fushimi T."/>
            <person name="Abe N."/>
            <person name="Kamio Y."/>
            <person name="Yamazaki S."/>
            <person name="Fujita N."/>
        </authorList>
    </citation>
    <scope>NUCLEOTIDE SEQUENCE [LARGE SCALE GENOMIC DNA]</scope>
    <source>
        <strain evidence="15">NBRC 103574 / TAM6421</strain>
    </source>
</reference>
<feature type="transmembrane region" description="Helical" evidence="13">
    <location>
        <begin position="74"/>
        <end position="94"/>
    </location>
</feature>
<evidence type="ECO:0000256" key="5">
    <source>
        <dbReference type="ARBA" id="ARBA00022519"/>
    </source>
</evidence>
<feature type="binding site" evidence="12">
    <location>
        <position position="218"/>
    </location>
    <ligand>
        <name>K(+)</name>
        <dbReference type="ChEBI" id="CHEBI:29103"/>
    </ligand>
</feature>
<evidence type="ECO:0000256" key="9">
    <source>
        <dbReference type="ARBA" id="ARBA00022989"/>
    </source>
</evidence>
<feature type="transmembrane region" description="Helical" evidence="13">
    <location>
        <begin position="420"/>
        <end position="446"/>
    </location>
</feature>
<keyword evidence="7 13" id="KW-0812">Transmembrane</keyword>
<dbReference type="KEGG" id="sri:SELR_00740"/>
<dbReference type="AlphaFoldDB" id="I0GLZ5"/>
<dbReference type="EMBL" id="AP012292">
    <property type="protein sequence ID" value="BAL81782.1"/>
    <property type="molecule type" value="Genomic_DNA"/>
</dbReference>
<feature type="transmembrane region" description="Helical" evidence="13">
    <location>
        <begin position="185"/>
        <end position="205"/>
    </location>
</feature>
<dbReference type="GO" id="GO:0005886">
    <property type="term" value="C:plasma membrane"/>
    <property type="evidence" value="ECO:0007669"/>
    <property type="project" value="UniProtKB-SubCell"/>
</dbReference>
<evidence type="ECO:0000256" key="4">
    <source>
        <dbReference type="ARBA" id="ARBA00022475"/>
    </source>
</evidence>
<dbReference type="InterPro" id="IPR004772">
    <property type="entry name" value="TrkH"/>
</dbReference>
<dbReference type="GO" id="GO:0015379">
    <property type="term" value="F:potassium:chloride symporter activity"/>
    <property type="evidence" value="ECO:0007669"/>
    <property type="project" value="InterPro"/>
</dbReference>
<evidence type="ECO:0000256" key="6">
    <source>
        <dbReference type="ARBA" id="ARBA00022538"/>
    </source>
</evidence>
<organism evidence="14 15">
    <name type="scientific">Selenomonas ruminantium subsp. lactilytica (strain NBRC 103574 / TAM6421)</name>
    <dbReference type="NCBI Taxonomy" id="927704"/>
    <lineage>
        <taxon>Bacteria</taxon>
        <taxon>Bacillati</taxon>
        <taxon>Bacillota</taxon>
        <taxon>Negativicutes</taxon>
        <taxon>Selenomonadales</taxon>
        <taxon>Selenomonadaceae</taxon>
        <taxon>Selenomonas</taxon>
    </lineage>
</organism>
<feature type="transmembrane region" description="Helical" evidence="13">
    <location>
        <begin position="126"/>
        <end position="148"/>
    </location>
</feature>
<keyword evidence="8 12" id="KW-0630">Potassium</keyword>
<feature type="transmembrane region" description="Helical" evidence="13">
    <location>
        <begin position="272"/>
        <end position="290"/>
    </location>
</feature>
<evidence type="ECO:0000256" key="13">
    <source>
        <dbReference type="SAM" id="Phobius"/>
    </source>
</evidence>
<evidence type="ECO:0000313" key="14">
    <source>
        <dbReference type="EMBL" id="BAL81782.1"/>
    </source>
</evidence>
<name>I0GLZ5_SELRL</name>
<feature type="binding site" evidence="12">
    <location>
        <position position="429"/>
    </location>
    <ligand>
        <name>K(+)</name>
        <dbReference type="ChEBI" id="CHEBI:29103"/>
    </ligand>
</feature>
<keyword evidence="3" id="KW-0813">Transport</keyword>
<dbReference type="Proteomes" id="UP000007887">
    <property type="component" value="Chromosome"/>
</dbReference>
<keyword evidence="5" id="KW-0997">Cell inner membrane</keyword>
<feature type="transmembrane region" description="Helical" evidence="13">
    <location>
        <begin position="387"/>
        <end position="408"/>
    </location>
</feature>
<dbReference type="InterPro" id="IPR003445">
    <property type="entry name" value="Cat_transpt"/>
</dbReference>
<dbReference type="PATRIC" id="fig|927704.6.peg.76"/>
<evidence type="ECO:0000256" key="3">
    <source>
        <dbReference type="ARBA" id="ARBA00022448"/>
    </source>
</evidence>
<feature type="transmembrane region" description="Helical" evidence="13">
    <location>
        <begin position="234"/>
        <end position="252"/>
    </location>
</feature>
<keyword evidence="11 13" id="KW-0472">Membrane</keyword>
<dbReference type="RefSeq" id="WP_014423229.1">
    <property type="nucleotide sequence ID" value="NC_017068.1"/>
</dbReference>
<sequence length="483" mass="53104">MDVRIVYYVLGRLVMAETVTMFIPFALALVNYENSIPGFAVALGLSASVGLVLQTNGRQRHADLSLREGIAITGFGWALATSLGMLPYVCGGYLNALDALFESISGFTGTGATVFNTLEDLPQSILFWRMMTHWFGGLGIIVIFIALLPQTGQSTIYMYNAETTGPTDDRVLPRLRDMTKALFQMYMLFTLVAAAVYMVCGLNLYEALTHAMSTIGAGGFSTYDESAMHFDSPAFEWCMTFFMILAGGNFGLYYRIWQKGPGVIKRNSEFKAYLWILGIAIVLITLNLLVKMDFGLGDALRYAAFQVGSLSTTGFVSADFEQWPPFSKGIILFLMVCGGCAGSTASGMKVVRVLLLLKNAWAVVHQKMSPRRVVEVRLNGSRVSEETLLRVGQFFFLYIFFIAFWALLLTLDGLTVFDAIGLSVSTMGNIGPAFGIAGATCTYAGLSVFSKSILCISMLLGRLEMFTLLVMLTPDFWQKGNRW</sequence>
<evidence type="ECO:0000256" key="10">
    <source>
        <dbReference type="ARBA" id="ARBA00023065"/>
    </source>
</evidence>
<evidence type="ECO:0000313" key="15">
    <source>
        <dbReference type="Proteomes" id="UP000007887"/>
    </source>
</evidence>
<gene>
    <name evidence="14" type="primary">trkH</name>
    <name evidence="14" type="ordered locus">SELR_00740</name>
</gene>
<feature type="transmembrane region" description="Helical" evidence="13">
    <location>
        <begin position="36"/>
        <end position="53"/>
    </location>
</feature>
<dbReference type="PIRSF" id="PIRSF006247">
    <property type="entry name" value="TrkH"/>
    <property type="match status" value="1"/>
</dbReference>
<comment type="subcellular location">
    <subcellularLocation>
        <location evidence="1">Cell inner membrane</location>
        <topology evidence="1">Multi-pass membrane protein</topology>
    </subcellularLocation>
</comment>
<evidence type="ECO:0000256" key="1">
    <source>
        <dbReference type="ARBA" id="ARBA00004429"/>
    </source>
</evidence>
<feature type="binding site" evidence="12">
    <location>
        <position position="312"/>
    </location>
    <ligand>
        <name>K(+)</name>
        <dbReference type="ChEBI" id="CHEBI:29103"/>
    </ligand>
</feature>
<keyword evidence="12" id="KW-0479">Metal-binding</keyword>